<dbReference type="EMBL" id="JAVDSG010000001">
    <property type="protein sequence ID" value="MDR6591791.1"/>
    <property type="molecule type" value="Genomic_DNA"/>
</dbReference>
<evidence type="ECO:0000313" key="1">
    <source>
        <dbReference type="EMBL" id="MDR6591791.1"/>
    </source>
</evidence>
<keyword evidence="2" id="KW-1185">Reference proteome</keyword>
<reference evidence="1 2" key="1">
    <citation type="submission" date="2023-07" db="EMBL/GenBank/DDBJ databases">
        <title>Sequencing the genomes of 1000 actinobacteria strains.</title>
        <authorList>
            <person name="Klenk H.-P."/>
        </authorList>
    </citation>
    <scope>NUCLEOTIDE SEQUENCE [LARGE SCALE GENOMIC DNA]</scope>
    <source>
        <strain evidence="1 2">DSM 43749</strain>
    </source>
</reference>
<evidence type="ECO:0000313" key="2">
    <source>
        <dbReference type="Proteomes" id="UP001268819"/>
    </source>
</evidence>
<proteinExistence type="predicted"/>
<accession>A0ABU1PMK9</accession>
<sequence>MNRAIAELSIKALAGDLKPRLLRRVAESG</sequence>
<name>A0ABU1PMK9_9PSEU</name>
<comment type="caution">
    <text evidence="1">The sequence shown here is derived from an EMBL/GenBank/DDBJ whole genome shotgun (WGS) entry which is preliminary data.</text>
</comment>
<dbReference type="Proteomes" id="UP001268819">
    <property type="component" value="Unassembled WGS sequence"/>
</dbReference>
<organism evidence="1 2">
    <name type="scientific">Saccharothrix longispora</name>
    <dbReference type="NCBI Taxonomy" id="33920"/>
    <lineage>
        <taxon>Bacteria</taxon>
        <taxon>Bacillati</taxon>
        <taxon>Actinomycetota</taxon>
        <taxon>Actinomycetes</taxon>
        <taxon>Pseudonocardiales</taxon>
        <taxon>Pseudonocardiaceae</taxon>
        <taxon>Saccharothrix</taxon>
    </lineage>
</organism>
<protein>
    <submittedName>
        <fullName evidence="1">Uncharacterized protein</fullName>
    </submittedName>
</protein>
<gene>
    <name evidence="1" type="ORF">J2S66_000175</name>
</gene>